<accession>A0A017H6M4</accession>
<sequence>MKNDKFIILTLLFTLFLNSSILEAKERAGERSDRDSSLRHSNRKERERREKLDYDGETSGLLQVLKLAAT</sequence>
<name>A0A017H6M4_9FUSO</name>
<organism evidence="1 2">
    <name type="scientific">Fusobacterium necrophorum subsp. funduliforme B35</name>
    <dbReference type="NCBI Taxonomy" id="1226633"/>
    <lineage>
        <taxon>Bacteria</taxon>
        <taxon>Fusobacteriati</taxon>
        <taxon>Fusobacteriota</taxon>
        <taxon>Fusobacteriia</taxon>
        <taxon>Fusobacteriales</taxon>
        <taxon>Fusobacteriaceae</taxon>
        <taxon>Fusobacterium</taxon>
    </lineage>
</organism>
<dbReference type="AlphaFoldDB" id="A0A017H6M4"/>
<gene>
    <name evidence="1" type="ORF">C095_06720</name>
</gene>
<dbReference type="EMBL" id="AUZI01000016">
    <property type="protein sequence ID" value="KID49119.1"/>
    <property type="molecule type" value="Genomic_DNA"/>
</dbReference>
<dbReference type="Proteomes" id="UP000031184">
    <property type="component" value="Unassembled WGS sequence"/>
</dbReference>
<dbReference type="PATRIC" id="fig|1226633.4.peg.1354"/>
<evidence type="ECO:0000313" key="1">
    <source>
        <dbReference type="EMBL" id="KID49119.1"/>
    </source>
</evidence>
<comment type="caution">
    <text evidence="1">The sequence shown here is derived from an EMBL/GenBank/DDBJ whole genome shotgun (WGS) entry which is preliminary data.</text>
</comment>
<reference evidence="1 2" key="1">
    <citation type="submission" date="2013-08" db="EMBL/GenBank/DDBJ databases">
        <title>An opportunistic ruminal bacterium that causes liver abscesses in cattle.</title>
        <authorList>
            <person name="Benahmed F.H."/>
            <person name="Rasmussen M."/>
            <person name="Harbottle H."/>
            <person name="Soppet D."/>
            <person name="Nagaraja T.G."/>
            <person name="Davidson M."/>
        </authorList>
    </citation>
    <scope>NUCLEOTIDE SEQUENCE [LARGE SCALE GENOMIC DNA]</scope>
    <source>
        <strain evidence="1 2">B35</strain>
    </source>
</reference>
<dbReference type="RefSeq" id="WP_005955104.1">
    <property type="nucleotide sequence ID" value="NZ_AOJP01000003.1"/>
</dbReference>
<evidence type="ECO:0000313" key="2">
    <source>
        <dbReference type="Proteomes" id="UP000031184"/>
    </source>
</evidence>
<protein>
    <submittedName>
        <fullName evidence="1">Uncharacterized protein</fullName>
    </submittedName>
</protein>
<proteinExistence type="predicted"/>